<evidence type="ECO:0000313" key="3">
    <source>
        <dbReference type="EMBL" id="EGG21936.1"/>
    </source>
</evidence>
<evidence type="ECO:0000256" key="1">
    <source>
        <dbReference type="SAM" id="MobiDB-lite"/>
    </source>
</evidence>
<dbReference type="RefSeq" id="XP_004359787.1">
    <property type="nucleotide sequence ID" value="XM_004359730.1"/>
</dbReference>
<feature type="domain" description="DUF908" evidence="2">
    <location>
        <begin position="145"/>
        <end position="280"/>
    </location>
</feature>
<sequence>MKLKSTVKTYKVNSTEKHLIDYLVHCPEPKLYDCLVNFTEWPFEKNDDLNHWNDLLDRFEEIFQRLIQTYTPPKYVTSLSSSTSSTTLSSSTSSNSSTTSSSSSTTTTATTDQPTTQQSQHQQHVVYSPILLKPDHITEDQYNRDKSFLINILNFTKSLLYSCNSISIYHSSEELFQLLAFNDFEIVCGVLQVLNALLTNQKYVKENHTLLQTLLIPKVAMFSQGFSESHLDLLACCSETLELPKSIFNTTFEFYEPKPKFVNNNTSTTTTTTTTTSSDTFSSITTAPGGKVVISLHHIDRNEENNPWQANAVGRRLVCNLLSLPAGACNVVAQGTPKMGRDASFDCQPIVPANIDGRAACMAGVPRSVG</sequence>
<name>F4PUX4_CACFS</name>
<dbReference type="EMBL" id="GL883010">
    <property type="protein sequence ID" value="EGG21936.1"/>
    <property type="molecule type" value="Genomic_DNA"/>
</dbReference>
<reference evidence="4" key="1">
    <citation type="journal article" date="2011" name="Genome Res.">
        <title>Phylogeny-wide analysis of social amoeba genomes highlights ancient origins for complex intercellular communication.</title>
        <authorList>
            <person name="Heidel A.J."/>
            <person name="Lawal H.M."/>
            <person name="Felder M."/>
            <person name="Schilde C."/>
            <person name="Helps N.R."/>
            <person name="Tunggal B."/>
            <person name="Rivero F."/>
            <person name="John U."/>
            <person name="Schleicher M."/>
            <person name="Eichinger L."/>
            <person name="Platzer M."/>
            <person name="Noegel A.A."/>
            <person name="Schaap P."/>
            <person name="Gloeckner G."/>
        </authorList>
    </citation>
    <scope>NUCLEOTIDE SEQUENCE [LARGE SCALE GENOMIC DNA]</scope>
    <source>
        <strain evidence="4">SH3</strain>
    </source>
</reference>
<keyword evidence="4" id="KW-1185">Reference proteome</keyword>
<feature type="region of interest" description="Disordered" evidence="1">
    <location>
        <begin position="79"/>
        <end position="122"/>
    </location>
</feature>
<dbReference type="STRING" id="1054147.F4PUX4"/>
<dbReference type="AlphaFoldDB" id="F4PUX4"/>
<dbReference type="InterPro" id="IPR010309">
    <property type="entry name" value="E3_Ub_ligase_DUF908"/>
</dbReference>
<dbReference type="KEGG" id="dfa:DFA_01822"/>
<protein>
    <recommendedName>
        <fullName evidence="2">DUF908 domain-containing protein</fullName>
    </recommendedName>
</protein>
<dbReference type="GeneID" id="14874134"/>
<accession>F4PUX4</accession>
<dbReference type="Pfam" id="PF06012">
    <property type="entry name" value="DUF908"/>
    <property type="match status" value="1"/>
</dbReference>
<organism evidence="3 4">
    <name type="scientific">Cavenderia fasciculata</name>
    <name type="common">Slime mold</name>
    <name type="synonym">Dictyostelium fasciculatum</name>
    <dbReference type="NCBI Taxonomy" id="261658"/>
    <lineage>
        <taxon>Eukaryota</taxon>
        <taxon>Amoebozoa</taxon>
        <taxon>Evosea</taxon>
        <taxon>Eumycetozoa</taxon>
        <taxon>Dictyostelia</taxon>
        <taxon>Acytosteliales</taxon>
        <taxon>Cavenderiaceae</taxon>
        <taxon>Cavenderia</taxon>
    </lineage>
</organism>
<gene>
    <name evidence="3" type="ORF">DFA_01822</name>
</gene>
<evidence type="ECO:0000313" key="4">
    <source>
        <dbReference type="Proteomes" id="UP000007797"/>
    </source>
</evidence>
<proteinExistence type="predicted"/>
<dbReference type="Proteomes" id="UP000007797">
    <property type="component" value="Unassembled WGS sequence"/>
</dbReference>
<evidence type="ECO:0000259" key="2">
    <source>
        <dbReference type="Pfam" id="PF06012"/>
    </source>
</evidence>